<proteinExistence type="predicted"/>
<dbReference type="EMBL" id="BMAU01021220">
    <property type="protein sequence ID" value="GFY00354.1"/>
    <property type="molecule type" value="Genomic_DNA"/>
</dbReference>
<evidence type="ECO:0000313" key="1">
    <source>
        <dbReference type="EMBL" id="GFY00354.1"/>
    </source>
</evidence>
<keyword evidence="2" id="KW-1185">Reference proteome</keyword>
<dbReference type="Proteomes" id="UP000887159">
    <property type="component" value="Unassembled WGS sequence"/>
</dbReference>
<organism evidence="1 2">
    <name type="scientific">Trichonephila clavipes</name>
    <name type="common">Golden silk orbweaver</name>
    <name type="synonym">Nephila clavipes</name>
    <dbReference type="NCBI Taxonomy" id="2585209"/>
    <lineage>
        <taxon>Eukaryota</taxon>
        <taxon>Metazoa</taxon>
        <taxon>Ecdysozoa</taxon>
        <taxon>Arthropoda</taxon>
        <taxon>Chelicerata</taxon>
        <taxon>Arachnida</taxon>
        <taxon>Araneae</taxon>
        <taxon>Araneomorphae</taxon>
        <taxon>Entelegynae</taxon>
        <taxon>Araneoidea</taxon>
        <taxon>Nephilidae</taxon>
        <taxon>Trichonephila</taxon>
    </lineage>
</organism>
<sequence length="106" mass="11842">MDNVLNFNPKTMGSNPTCDNLISGNVLVLFLTPPVWRSQIEAHEIHRGKELEVRLSLALSTIQVTVRISSSNFPEGMIDGDTTFLHLHNLSMKLKGRELFSSPLHS</sequence>
<accession>A0A8X6VAG4</accession>
<reference evidence="1" key="1">
    <citation type="submission" date="2020-08" db="EMBL/GenBank/DDBJ databases">
        <title>Multicomponent nature underlies the extraordinary mechanical properties of spider dragline silk.</title>
        <authorList>
            <person name="Kono N."/>
            <person name="Nakamura H."/>
            <person name="Mori M."/>
            <person name="Yoshida Y."/>
            <person name="Ohtoshi R."/>
            <person name="Malay A.D."/>
            <person name="Moran D.A.P."/>
            <person name="Tomita M."/>
            <person name="Numata K."/>
            <person name="Arakawa K."/>
        </authorList>
    </citation>
    <scope>NUCLEOTIDE SEQUENCE</scope>
</reference>
<dbReference type="AlphaFoldDB" id="A0A8X6VAG4"/>
<gene>
    <name evidence="1" type="ORF">TNCV_1663931</name>
</gene>
<comment type="caution">
    <text evidence="1">The sequence shown here is derived from an EMBL/GenBank/DDBJ whole genome shotgun (WGS) entry which is preliminary data.</text>
</comment>
<evidence type="ECO:0000313" key="2">
    <source>
        <dbReference type="Proteomes" id="UP000887159"/>
    </source>
</evidence>
<name>A0A8X6VAG4_TRICX</name>
<protein>
    <submittedName>
        <fullName evidence="1">Uncharacterized protein</fullName>
    </submittedName>
</protein>